<evidence type="ECO:0000256" key="5">
    <source>
        <dbReference type="ARBA" id="ARBA00022692"/>
    </source>
</evidence>
<keyword evidence="5" id="KW-0812">Transmembrane</keyword>
<evidence type="ECO:0000256" key="10">
    <source>
        <dbReference type="ARBA" id="ARBA00023180"/>
    </source>
</evidence>
<evidence type="ECO:0000256" key="13">
    <source>
        <dbReference type="RuleBase" id="RU363127"/>
    </source>
</evidence>
<dbReference type="Gene3D" id="3.90.550.10">
    <property type="entry name" value="Spore Coat Polysaccharide Biosynthesis Protein SpsA, Chain A"/>
    <property type="match status" value="1"/>
</dbReference>
<keyword evidence="9" id="KW-0472">Membrane</keyword>
<evidence type="ECO:0000256" key="2">
    <source>
        <dbReference type="ARBA" id="ARBA00007706"/>
    </source>
</evidence>
<accession>A0A0D6R4I0</accession>
<dbReference type="FunFam" id="3.90.550.10:FF:000064">
    <property type="entry name" value="Glycosyltransferases"/>
    <property type="match status" value="1"/>
</dbReference>
<reference evidence="14" key="1">
    <citation type="submission" date="2015-03" db="EMBL/GenBank/DDBJ databases">
        <title>A transcriptome of Araucaria cunninghamii, an australian fine timber species.</title>
        <authorList>
            <person name="Jing Yi C.J.Y."/>
            <person name="Yin San L.Y.S."/>
            <person name="Abdul Karim S.S."/>
            <person name="Wan Azmi N.N."/>
            <person name="Hercus R.R."/>
            <person name="Croft L.L."/>
        </authorList>
    </citation>
    <scope>NUCLEOTIDE SEQUENCE</scope>
    <source>
        <strain evidence="14">MI0301</strain>
        <tissue evidence="14">Leaf</tissue>
    </source>
</reference>
<evidence type="ECO:0000256" key="3">
    <source>
        <dbReference type="ARBA" id="ARBA00022676"/>
    </source>
</evidence>
<dbReference type="GO" id="GO:0010417">
    <property type="term" value="P:glucuronoxylan biosynthetic process"/>
    <property type="evidence" value="ECO:0007669"/>
    <property type="project" value="TreeGrafter"/>
</dbReference>
<comment type="function">
    <text evidence="13">Involved in the synthesis of glucuronoxylan hemicellulose in secondary cell walls.</text>
</comment>
<comment type="subcellular location">
    <subcellularLocation>
        <location evidence="1 13">Golgi apparatus membrane</location>
        <topology evidence="1 13">Single-pass type II membrane protein</topology>
    </subcellularLocation>
</comment>
<keyword evidence="8 13" id="KW-0333">Golgi apparatus</keyword>
<dbReference type="PANTHER" id="PTHR10896">
    <property type="entry name" value="GALACTOSYLGALACTOSYLXYLOSYLPROTEIN 3-BETA-GLUCURONOSYLTRANSFERASE BETA-1,3-GLUCURONYLTRANSFERASE"/>
    <property type="match status" value="1"/>
</dbReference>
<dbReference type="CDD" id="cd00218">
    <property type="entry name" value="GlcAT-I"/>
    <property type="match status" value="1"/>
</dbReference>
<sequence length="386" mass="44033">MGTSTSSSKKKVQVWKRALLHFLLCFLLGALTGLTPMSTMIFSTNLAHNSKPKTRQDFAFELKSIPTNAQQDFSQVGNRGRLIETIRIEGSQFREKGVESEEKETEKSSAQTDAFSLFSTGVRTLDFVPRKLLIVVTPTYNHPFQAMYLNRLAHTLRLVPPPLLWIVVEMPTQSMETAEFLRKTGVMYRHLVCDKNLTDVNDRTAHQRNVALGHIEQHQLEGIVYFADDNNVYTLELFEQLREIKRFGTWPVGMLAQNESRAVLEGPVCNSTKVIGWHTNEGSKRLCRFHVNMSGFAFNSTILWDPQKWGRPTLEHIRQLDTGKDGLQDTQFIEQVIEDESQMEGMAYGCSKIMVWDLHLEASGLTYPSGWIVEKLDVILSLKKHK</sequence>
<keyword evidence="10" id="KW-0325">Glycoprotein</keyword>
<evidence type="ECO:0000256" key="6">
    <source>
        <dbReference type="ARBA" id="ARBA00022968"/>
    </source>
</evidence>
<keyword evidence="4 13" id="KW-0808">Transferase</keyword>
<dbReference type="EC" id="2.4.-.-" evidence="13"/>
<dbReference type="GO" id="GO:0009834">
    <property type="term" value="P:plant-type secondary cell wall biogenesis"/>
    <property type="evidence" value="ECO:0007669"/>
    <property type="project" value="TreeGrafter"/>
</dbReference>
<evidence type="ECO:0000256" key="4">
    <source>
        <dbReference type="ARBA" id="ARBA00022679"/>
    </source>
</evidence>
<evidence type="ECO:0000256" key="12">
    <source>
        <dbReference type="PIRSR" id="PIRSR605027-4"/>
    </source>
</evidence>
<dbReference type="PANTHER" id="PTHR10896:SF65">
    <property type="entry name" value="GALACTOSYLGALACTOSYLXYLOSYLPROTEIN 3-BETA-GLUCURONOSYLTRANSFERASE 3"/>
    <property type="match status" value="1"/>
</dbReference>
<keyword evidence="3" id="KW-0328">Glycosyltransferase</keyword>
<evidence type="ECO:0000256" key="11">
    <source>
        <dbReference type="ARBA" id="ARBA00023316"/>
    </source>
</evidence>
<dbReference type="EMBL" id="GCKF01036109">
    <property type="protein sequence ID" value="JAG96800.1"/>
    <property type="molecule type" value="Transcribed_RNA"/>
</dbReference>
<dbReference type="GO" id="GO:0015018">
    <property type="term" value="F:galactosylgalactosylxylosylprotein 3-beta-glucuronosyltransferase activity"/>
    <property type="evidence" value="ECO:0007669"/>
    <property type="project" value="InterPro"/>
</dbReference>
<evidence type="ECO:0000256" key="9">
    <source>
        <dbReference type="ARBA" id="ARBA00023136"/>
    </source>
</evidence>
<proteinExistence type="inferred from homology"/>
<feature type="site" description="Interaction with galactose moiety of substrate glycoprotein" evidence="12">
    <location>
        <position position="265"/>
    </location>
</feature>
<dbReference type="GO" id="GO:0042285">
    <property type="term" value="F:xylosyltransferase activity"/>
    <property type="evidence" value="ECO:0007669"/>
    <property type="project" value="TreeGrafter"/>
</dbReference>
<dbReference type="GO" id="GO:0000139">
    <property type="term" value="C:Golgi membrane"/>
    <property type="evidence" value="ECO:0007669"/>
    <property type="project" value="UniProtKB-SubCell"/>
</dbReference>
<dbReference type="GO" id="GO:0071555">
    <property type="term" value="P:cell wall organization"/>
    <property type="evidence" value="ECO:0007669"/>
    <property type="project" value="UniProtKB-KW"/>
</dbReference>
<dbReference type="AlphaFoldDB" id="A0A0D6R4I0"/>
<organism evidence="14">
    <name type="scientific">Araucaria cunninghamii</name>
    <name type="common">Hoop pine</name>
    <name type="synonym">Moreton Bay pine</name>
    <dbReference type="NCBI Taxonomy" id="56994"/>
    <lineage>
        <taxon>Eukaryota</taxon>
        <taxon>Viridiplantae</taxon>
        <taxon>Streptophyta</taxon>
        <taxon>Embryophyta</taxon>
        <taxon>Tracheophyta</taxon>
        <taxon>Spermatophyta</taxon>
        <taxon>Pinopsida</taxon>
        <taxon>Pinidae</taxon>
        <taxon>Conifers II</taxon>
        <taxon>Araucariales</taxon>
        <taxon>Araucariaceae</taxon>
        <taxon>Araucaria</taxon>
    </lineage>
</organism>
<keyword evidence="6 13" id="KW-0735">Signal-anchor</keyword>
<evidence type="ECO:0000256" key="8">
    <source>
        <dbReference type="ARBA" id="ARBA00023034"/>
    </source>
</evidence>
<evidence type="ECO:0000256" key="7">
    <source>
        <dbReference type="ARBA" id="ARBA00022989"/>
    </source>
</evidence>
<evidence type="ECO:0000313" key="14">
    <source>
        <dbReference type="EMBL" id="JAG96800.1"/>
    </source>
</evidence>
<dbReference type="SUPFAM" id="SSF53448">
    <property type="entry name" value="Nucleotide-diphospho-sugar transferases"/>
    <property type="match status" value="1"/>
</dbReference>
<dbReference type="Pfam" id="PF03360">
    <property type="entry name" value="Glyco_transf_43"/>
    <property type="match status" value="1"/>
</dbReference>
<evidence type="ECO:0000256" key="1">
    <source>
        <dbReference type="ARBA" id="ARBA00004323"/>
    </source>
</evidence>
<comment type="similarity">
    <text evidence="2 13">Belongs to the glycosyltransferase 43 family.</text>
</comment>
<name>A0A0D6R4I0_ARACU</name>
<dbReference type="InterPro" id="IPR029044">
    <property type="entry name" value="Nucleotide-diphossugar_trans"/>
</dbReference>
<keyword evidence="11 13" id="KW-0961">Cell wall biogenesis/degradation</keyword>
<keyword evidence="7" id="KW-1133">Transmembrane helix</keyword>
<protein>
    <recommendedName>
        <fullName evidence="13">Glycosyltransferases</fullName>
        <ecNumber evidence="13">2.4.-.-</ecNumber>
    </recommendedName>
</protein>
<dbReference type="InterPro" id="IPR005027">
    <property type="entry name" value="Glyco_trans_43"/>
</dbReference>